<dbReference type="Gene3D" id="1.25.40.20">
    <property type="entry name" value="Ankyrin repeat-containing domain"/>
    <property type="match status" value="1"/>
</dbReference>
<organism evidence="4 5">
    <name type="scientific">Candidatus Jidaibacter acanthamoebae</name>
    <dbReference type="NCBI Taxonomy" id="86105"/>
    <lineage>
        <taxon>Bacteria</taxon>
        <taxon>Pseudomonadati</taxon>
        <taxon>Pseudomonadota</taxon>
        <taxon>Alphaproteobacteria</taxon>
        <taxon>Rickettsiales</taxon>
        <taxon>Candidatus Midichloriaceae</taxon>
        <taxon>Candidatus Jidaibacter</taxon>
    </lineage>
</organism>
<comment type="caution">
    <text evidence="4">The sequence shown here is derived from an EMBL/GenBank/DDBJ whole genome shotgun (WGS) entry which is preliminary data.</text>
</comment>
<evidence type="ECO:0000313" key="4">
    <source>
        <dbReference type="EMBL" id="KIE05670.1"/>
    </source>
</evidence>
<keyword evidence="5" id="KW-1185">Reference proteome</keyword>
<gene>
    <name evidence="4" type="ORF">NF27_DP02140</name>
</gene>
<feature type="repeat" description="ANK" evidence="3">
    <location>
        <begin position="253"/>
        <end position="285"/>
    </location>
</feature>
<dbReference type="Pfam" id="PF00023">
    <property type="entry name" value="Ank"/>
    <property type="match status" value="1"/>
</dbReference>
<reference evidence="4 5" key="1">
    <citation type="submission" date="2014-11" db="EMBL/GenBank/DDBJ databases">
        <title>A Rickettsiales Symbiont of Amoebae With Ancient Features.</title>
        <authorList>
            <person name="Schulz F."/>
            <person name="Martijn J."/>
            <person name="Wascher F."/>
            <person name="Kostanjsek R."/>
            <person name="Ettema T.J."/>
            <person name="Horn M."/>
        </authorList>
    </citation>
    <scope>NUCLEOTIDE SEQUENCE [LARGE SCALE GENOMIC DNA]</scope>
    <source>
        <strain evidence="4 5">UWC36</strain>
    </source>
</reference>
<keyword evidence="2 3" id="KW-0040">ANK repeat</keyword>
<dbReference type="PANTHER" id="PTHR24173">
    <property type="entry name" value="ANKYRIN REPEAT CONTAINING"/>
    <property type="match status" value="1"/>
</dbReference>
<dbReference type="InterPro" id="IPR002110">
    <property type="entry name" value="Ankyrin_rpt"/>
</dbReference>
<dbReference type="AlphaFoldDB" id="A0A0C1R047"/>
<evidence type="ECO:0000256" key="3">
    <source>
        <dbReference type="PROSITE-ProRule" id="PRU00023"/>
    </source>
</evidence>
<dbReference type="SMART" id="SM00248">
    <property type="entry name" value="ANK"/>
    <property type="match status" value="3"/>
</dbReference>
<evidence type="ECO:0000256" key="2">
    <source>
        <dbReference type="ARBA" id="ARBA00023043"/>
    </source>
</evidence>
<dbReference type="SUPFAM" id="SSF48403">
    <property type="entry name" value="Ankyrin repeat"/>
    <property type="match status" value="1"/>
</dbReference>
<dbReference type="PANTHER" id="PTHR24173:SF74">
    <property type="entry name" value="ANKYRIN REPEAT DOMAIN-CONTAINING PROTEIN 16"/>
    <property type="match status" value="1"/>
</dbReference>
<evidence type="ECO:0000313" key="5">
    <source>
        <dbReference type="Proteomes" id="UP000031258"/>
    </source>
</evidence>
<keyword evidence="1" id="KW-0677">Repeat</keyword>
<dbReference type="PROSITE" id="PS50297">
    <property type="entry name" value="ANK_REP_REGION"/>
    <property type="match status" value="1"/>
</dbReference>
<dbReference type="EMBL" id="JSWE01000092">
    <property type="protein sequence ID" value="KIE05670.1"/>
    <property type="molecule type" value="Genomic_DNA"/>
</dbReference>
<name>A0A0C1R047_9RICK</name>
<dbReference type="PROSITE" id="PS50088">
    <property type="entry name" value="ANK_REPEAT"/>
    <property type="match status" value="1"/>
</dbReference>
<proteinExistence type="predicted"/>
<evidence type="ECO:0000256" key="1">
    <source>
        <dbReference type="ARBA" id="ARBA00022737"/>
    </source>
</evidence>
<sequence>MFLININAIKKGVRGVIHQANVIFENRRYEIVVLSCESERKSDSEDYLTKAKFFEIWKAFLLGSTVIAGIDKVSYIEKLNHMSINRVFNVIMQKANAKDKPDLKEEKIDEDIDELIFTFESDLPDEKAKQEANVNKLQLAFESNQVEDSIVEKKDLLQIAIETNQTNIVNILFDKFQINYSDTHMKSALSRRRVYGKDMSILLFKKTEPDLYSEKIALNELFRYAKKNDWDKFLSFLKKQPKEIEKYINKKLKGHCLLHLATAHAPLEVVKALVEMGADCSITNDKEQNSLHIAALLADDKETFYYLLDKFPLMLESKDNFGNTPVMIMGSKDSPEVEKIVSGFTESSISSKVKKDTLDKPPSCEKIFSFGSPKIWELYEKLMQKAYSTENSIVNFRS</sequence>
<dbReference type="STRING" id="86105.NF27_DP02140"/>
<dbReference type="InterPro" id="IPR036770">
    <property type="entry name" value="Ankyrin_rpt-contain_sf"/>
</dbReference>
<dbReference type="Proteomes" id="UP000031258">
    <property type="component" value="Unassembled WGS sequence"/>
</dbReference>
<accession>A0A0C1R047</accession>
<protein>
    <submittedName>
        <fullName evidence="4">Uncharacterized protein</fullName>
    </submittedName>
</protein>